<dbReference type="Proteomes" id="UP000598467">
    <property type="component" value="Unassembled WGS sequence"/>
</dbReference>
<organism evidence="1 2">
    <name type="scientific">Roseibium aggregatum</name>
    <dbReference type="NCBI Taxonomy" id="187304"/>
    <lineage>
        <taxon>Bacteria</taxon>
        <taxon>Pseudomonadati</taxon>
        <taxon>Pseudomonadota</taxon>
        <taxon>Alphaproteobacteria</taxon>
        <taxon>Hyphomicrobiales</taxon>
        <taxon>Stappiaceae</taxon>
        <taxon>Roseibium</taxon>
    </lineage>
</organism>
<name>A0A926P236_9HYPH</name>
<protein>
    <submittedName>
        <fullName evidence="1">Uncharacterized protein</fullName>
    </submittedName>
</protein>
<gene>
    <name evidence="1" type="ORF">HK439_17620</name>
</gene>
<evidence type="ECO:0000313" key="2">
    <source>
        <dbReference type="Proteomes" id="UP000598467"/>
    </source>
</evidence>
<comment type="caution">
    <text evidence="1">The sequence shown here is derived from an EMBL/GenBank/DDBJ whole genome shotgun (WGS) entry which is preliminary data.</text>
</comment>
<evidence type="ECO:0000313" key="1">
    <source>
        <dbReference type="EMBL" id="MBD1548088.1"/>
    </source>
</evidence>
<sequence>MAAGALVAAAAFVAPMLLRVPPVSVVVVRSQNADVVVERRDLFYGGTYHGRDGARLAVPTDRRFGRTATILINDSDRLVTVTGYSYSVVPNAAGSADLMAYLLPGEAQVFPRRIDTFGSDADGPPKEIVSESAVGFRSYLAYGAEPYKDVGSPTVEELDAALTMPPGRALKGLSPVAD</sequence>
<dbReference type="RefSeq" id="WP_190292828.1">
    <property type="nucleotide sequence ID" value="NZ_JABFCZ010000020.1"/>
</dbReference>
<proteinExistence type="predicted"/>
<dbReference type="EMBL" id="JABFCZ010000020">
    <property type="protein sequence ID" value="MBD1548088.1"/>
    <property type="molecule type" value="Genomic_DNA"/>
</dbReference>
<accession>A0A926P236</accession>
<dbReference type="AlphaFoldDB" id="A0A926P236"/>
<reference evidence="1" key="1">
    <citation type="submission" date="2020-05" db="EMBL/GenBank/DDBJ databases">
        <title>Identification of trans-AT polyketide cluster in two marine bacteria, producers of a novel glutaramide-containing polyketide sesbanimide D and analogs.</title>
        <authorList>
            <person name="Kacar D."/>
            <person name="Rodriguez P."/>
            <person name="Canedo L."/>
            <person name="Gonzalez E."/>
            <person name="Galan B."/>
            <person name="De La Calle F."/>
            <person name="Garcia J.L."/>
        </authorList>
    </citation>
    <scope>NUCLEOTIDE SEQUENCE</scope>
    <source>
        <strain evidence="1">PHM038</strain>
    </source>
</reference>